<dbReference type="Proteomes" id="UP000282312">
    <property type="component" value="Unassembled WGS sequence"/>
</dbReference>
<proteinExistence type="predicted"/>
<evidence type="ECO:0000313" key="3">
    <source>
        <dbReference type="Proteomes" id="UP000282312"/>
    </source>
</evidence>
<dbReference type="PANTHER" id="PTHR43581">
    <property type="entry name" value="ATP/GTP PHOSPHATASE"/>
    <property type="match status" value="1"/>
</dbReference>
<name>A0A3N9WH55_9ACTN</name>
<dbReference type="SUPFAM" id="SSF52540">
    <property type="entry name" value="P-loop containing nucleoside triphosphate hydrolases"/>
    <property type="match status" value="1"/>
</dbReference>
<dbReference type="GO" id="GO:0006302">
    <property type="term" value="P:double-strand break repair"/>
    <property type="evidence" value="ECO:0007669"/>
    <property type="project" value="InterPro"/>
</dbReference>
<gene>
    <name evidence="2" type="ORF">DLJ59_22245</name>
</gene>
<keyword evidence="3" id="KW-1185">Reference proteome</keyword>
<dbReference type="InterPro" id="IPR051396">
    <property type="entry name" value="Bact_Antivir_Def_Nuclease"/>
</dbReference>
<comment type="caution">
    <text evidence="2">The sequence shown here is derived from an EMBL/GenBank/DDBJ whole genome shotgun (WGS) entry which is preliminary data.</text>
</comment>
<accession>A0A3N9WH55</accession>
<dbReference type="InterPro" id="IPR027417">
    <property type="entry name" value="P-loop_NTPase"/>
</dbReference>
<dbReference type="SMART" id="SM00382">
    <property type="entry name" value="AAA"/>
    <property type="match status" value="1"/>
</dbReference>
<dbReference type="RefSeq" id="WP_124774554.1">
    <property type="nucleotide sequence ID" value="NZ_QGSZ01000249.1"/>
</dbReference>
<sequence length="494" mass="54163">MAGYKSEIRHSDITALEDKVTRGSYHKYLKRLTLKKVRGFRDREVSFDFPVTALIGPNGGGKTTILGAAGLIYADVPPRRFFAKSGKYDSSMKDWSVEYELIDRDLNRRISVARVASFKQAKWNRTAVDRQVLIFGVERTVPATERRDLTQAVGSSFVAASEVALTSAVATHVAAILGKPIEGYNRLTVDKAGRITIFAGQTPGGDEYSEFHFGAGEASIIRIVSAVEEASDGTMILIEEIENGLHPVATRRVVEYLIDVAARKSCQVIFTTHSNDALAPLPARAIWAAYSGEVLQGKLDIAALRTIAGQIDAKLAIFVEDSFAELMVTSSLRAIGNVEIDAVKVHAMGGAGPAIRVNEQHNIDPTSTFPSVCLLDGDQAESAEAKERVFLLPGATLPESHVFSRVLDRIDIVAAKLTAAMQLPLNRQETVKEVVRRRDLINRDRHVIWEQIGEDLDFTAGFIVASAFLAVWAQEYPEEVETLVGQFGDLVPRR</sequence>
<dbReference type="Gene3D" id="3.40.50.300">
    <property type="entry name" value="P-loop containing nucleotide triphosphate hydrolases"/>
    <property type="match status" value="2"/>
</dbReference>
<reference evidence="2 3" key="1">
    <citation type="submission" date="2018-05" db="EMBL/GenBank/DDBJ databases">
        <title>Micromonospora from Atacama Desert.</title>
        <authorList>
            <person name="Carro L."/>
            <person name="Goodfellow M."/>
            <person name="Klenk H.-P."/>
        </authorList>
    </citation>
    <scope>NUCLEOTIDE SEQUENCE [LARGE SCALE GENOMIC DNA]</scope>
    <source>
        <strain evidence="2 3">LB39</strain>
    </source>
</reference>
<dbReference type="GO" id="GO:0005524">
    <property type="term" value="F:ATP binding"/>
    <property type="evidence" value="ECO:0007669"/>
    <property type="project" value="InterPro"/>
</dbReference>
<dbReference type="InterPro" id="IPR038729">
    <property type="entry name" value="Rad50/SbcC_AAA"/>
</dbReference>
<dbReference type="Pfam" id="PF13304">
    <property type="entry name" value="AAA_21"/>
    <property type="match status" value="1"/>
</dbReference>
<dbReference type="InterPro" id="IPR003959">
    <property type="entry name" value="ATPase_AAA_core"/>
</dbReference>
<evidence type="ECO:0000259" key="1">
    <source>
        <dbReference type="SMART" id="SM00382"/>
    </source>
</evidence>
<dbReference type="InterPro" id="IPR003593">
    <property type="entry name" value="AAA+_ATPase"/>
</dbReference>
<dbReference type="GO" id="GO:0016887">
    <property type="term" value="F:ATP hydrolysis activity"/>
    <property type="evidence" value="ECO:0007669"/>
    <property type="project" value="InterPro"/>
</dbReference>
<dbReference type="PANTHER" id="PTHR43581:SF2">
    <property type="entry name" value="EXCINUCLEASE ATPASE SUBUNIT"/>
    <property type="match status" value="1"/>
</dbReference>
<dbReference type="OrthoDB" id="104167at2"/>
<protein>
    <submittedName>
        <fullName evidence="2">AAA family ATPase</fullName>
    </submittedName>
</protein>
<feature type="domain" description="AAA+ ATPase" evidence="1">
    <location>
        <begin position="48"/>
        <end position="300"/>
    </location>
</feature>
<organism evidence="2 3">
    <name type="scientific">Micromonospora inaquosa</name>
    <dbReference type="NCBI Taxonomy" id="2203716"/>
    <lineage>
        <taxon>Bacteria</taxon>
        <taxon>Bacillati</taxon>
        <taxon>Actinomycetota</taxon>
        <taxon>Actinomycetes</taxon>
        <taxon>Micromonosporales</taxon>
        <taxon>Micromonosporaceae</taxon>
        <taxon>Micromonospora</taxon>
    </lineage>
</organism>
<evidence type="ECO:0000313" key="2">
    <source>
        <dbReference type="EMBL" id="RQX00232.1"/>
    </source>
</evidence>
<dbReference type="EMBL" id="QGSZ01000249">
    <property type="protein sequence ID" value="RQX00232.1"/>
    <property type="molecule type" value="Genomic_DNA"/>
</dbReference>
<dbReference type="AlphaFoldDB" id="A0A3N9WH55"/>
<dbReference type="Pfam" id="PF13476">
    <property type="entry name" value="AAA_23"/>
    <property type="match status" value="1"/>
</dbReference>